<proteinExistence type="predicted"/>
<keyword evidence="2" id="KW-1185">Reference proteome</keyword>
<dbReference type="Proteomes" id="UP001634393">
    <property type="component" value="Unassembled WGS sequence"/>
</dbReference>
<dbReference type="EMBL" id="JBJXBP010000005">
    <property type="protein sequence ID" value="KAL3829732.1"/>
    <property type="molecule type" value="Genomic_DNA"/>
</dbReference>
<sequence length="33" mass="3672">MFGCERFNSLEISGISDSMSPKKCRKAKLSPSH</sequence>
<accession>A0ABD3T029</accession>
<evidence type="ECO:0000313" key="1">
    <source>
        <dbReference type="EMBL" id="KAL3829732.1"/>
    </source>
</evidence>
<protein>
    <submittedName>
        <fullName evidence="1">Uncharacterized protein</fullName>
    </submittedName>
</protein>
<name>A0ABD3T029_9LAMI</name>
<organism evidence="1 2">
    <name type="scientific">Penstemon smallii</name>
    <dbReference type="NCBI Taxonomy" id="265156"/>
    <lineage>
        <taxon>Eukaryota</taxon>
        <taxon>Viridiplantae</taxon>
        <taxon>Streptophyta</taxon>
        <taxon>Embryophyta</taxon>
        <taxon>Tracheophyta</taxon>
        <taxon>Spermatophyta</taxon>
        <taxon>Magnoliopsida</taxon>
        <taxon>eudicotyledons</taxon>
        <taxon>Gunneridae</taxon>
        <taxon>Pentapetalae</taxon>
        <taxon>asterids</taxon>
        <taxon>lamiids</taxon>
        <taxon>Lamiales</taxon>
        <taxon>Plantaginaceae</taxon>
        <taxon>Cheloneae</taxon>
        <taxon>Penstemon</taxon>
    </lineage>
</organism>
<dbReference type="AlphaFoldDB" id="A0ABD3T029"/>
<evidence type="ECO:0000313" key="2">
    <source>
        <dbReference type="Proteomes" id="UP001634393"/>
    </source>
</evidence>
<gene>
    <name evidence="1" type="ORF">ACJIZ3_018534</name>
</gene>
<comment type="caution">
    <text evidence="1">The sequence shown here is derived from an EMBL/GenBank/DDBJ whole genome shotgun (WGS) entry which is preliminary data.</text>
</comment>
<reference evidence="1 2" key="1">
    <citation type="submission" date="2024-12" db="EMBL/GenBank/DDBJ databases">
        <title>The unique morphological basis and parallel evolutionary history of personate flowers in Penstemon.</title>
        <authorList>
            <person name="Depatie T.H."/>
            <person name="Wessinger C.A."/>
        </authorList>
    </citation>
    <scope>NUCLEOTIDE SEQUENCE [LARGE SCALE GENOMIC DNA]</scope>
    <source>
        <strain evidence="1">WTNN_2</strain>
        <tissue evidence="1">Leaf</tissue>
    </source>
</reference>